<dbReference type="AlphaFoldDB" id="A0A0G2K0W0"/>
<sequence>MEKTKEKAERILLEPYKYLLQLPDYH</sequence>
<dbReference type="GeneTree" id="ENSGT00940000153498"/>
<dbReference type="Proteomes" id="UP000002494">
    <property type="component" value="Chromosome 17"/>
</dbReference>
<reference evidence="1" key="3">
    <citation type="submission" date="2025-09" db="UniProtKB">
        <authorList>
            <consortium name="Ensembl"/>
        </authorList>
    </citation>
    <scope>IDENTIFICATION</scope>
    <source>
        <strain evidence="1">Brown Norway</strain>
    </source>
</reference>
<reference evidence="1" key="1">
    <citation type="submission" date="2024-01" db="EMBL/GenBank/DDBJ databases">
        <title>GRCr8: a new rat reference genome assembly contstructed from accurate long reads and long range scaffolding.</title>
        <authorList>
            <person name="Doris P.A."/>
            <person name="Kalbfleisch T."/>
            <person name="Li K."/>
            <person name="Howe K."/>
            <person name="Wood J."/>
        </authorList>
    </citation>
    <scope>NUCLEOTIDE SEQUENCE [LARGE SCALE GENOMIC DNA]</scope>
    <source>
        <strain evidence="1">Brown Norway</strain>
    </source>
</reference>
<organism evidence="1 2">
    <name type="scientific">Rattus norvegicus</name>
    <name type="common">Rat</name>
    <dbReference type="NCBI Taxonomy" id="10116"/>
    <lineage>
        <taxon>Eukaryota</taxon>
        <taxon>Metazoa</taxon>
        <taxon>Chordata</taxon>
        <taxon>Craniata</taxon>
        <taxon>Vertebrata</taxon>
        <taxon>Euteleostomi</taxon>
        <taxon>Mammalia</taxon>
        <taxon>Eutheria</taxon>
        <taxon>Euarchontoglires</taxon>
        <taxon>Glires</taxon>
        <taxon>Rodentia</taxon>
        <taxon>Myomorpha</taxon>
        <taxon>Muroidea</taxon>
        <taxon>Muridae</taxon>
        <taxon>Murinae</taxon>
        <taxon>Rattus</taxon>
    </lineage>
</organism>
<keyword evidence="2" id="KW-1185">Reference proteome</keyword>
<accession>A0A0G2K0W0</accession>
<proteinExistence type="predicted"/>
<protein>
    <submittedName>
        <fullName evidence="1">Geranylgeranyl diphosphate synthase 1</fullName>
    </submittedName>
</protein>
<dbReference type="VEuPathDB" id="HostDB:ENSRNOG00000016767"/>
<evidence type="ECO:0000313" key="2">
    <source>
        <dbReference type="Proteomes" id="UP000002494"/>
    </source>
</evidence>
<reference evidence="1" key="2">
    <citation type="submission" date="2025-08" db="UniProtKB">
        <authorList>
            <consortium name="Ensembl"/>
        </authorList>
    </citation>
    <scope>IDENTIFICATION</scope>
    <source>
        <strain evidence="1">Brown Norway</strain>
    </source>
</reference>
<dbReference type="RGD" id="1359680">
    <property type="gene designation" value="Ggps1"/>
</dbReference>
<evidence type="ECO:0000313" key="3">
    <source>
        <dbReference type="RGD" id="1359680"/>
    </source>
</evidence>
<gene>
    <name evidence="1 3" type="primary">Ggps1</name>
</gene>
<dbReference type="Bgee" id="ENSRNOG00000016767">
    <property type="expression patterns" value="Expressed in thymus and 19 other cell types or tissues"/>
</dbReference>
<name>A0A0G2K0W0_RAT</name>
<dbReference type="Ensembl" id="ENSRNOT00000090387.3">
    <property type="protein sequence ID" value="ENSRNOP00000071601.2"/>
    <property type="gene ID" value="ENSRNOG00000016767.8"/>
</dbReference>
<evidence type="ECO:0000313" key="1">
    <source>
        <dbReference type="Ensembl" id="ENSRNOP00000071601.2"/>
    </source>
</evidence>
<dbReference type="ExpressionAtlas" id="A0A0G2K0W0">
    <property type="expression patterns" value="baseline and differential"/>
</dbReference>